<accession>A0A4Y3WQM6</accession>
<gene>
    <name evidence="4" type="ORF">PHY01_34750</name>
</gene>
<dbReference type="AlphaFoldDB" id="A0A4Y3WQM6"/>
<feature type="signal peptide" evidence="2">
    <location>
        <begin position="1"/>
        <end position="24"/>
    </location>
</feature>
<name>A0A4Y3WQM6_9PSEU</name>
<feature type="compositionally biased region" description="Acidic residues" evidence="1">
    <location>
        <begin position="176"/>
        <end position="187"/>
    </location>
</feature>
<feature type="domain" description="DUF7282" evidence="3">
    <location>
        <begin position="67"/>
        <end position="157"/>
    </location>
</feature>
<sequence length="187" mass="18843">MKKTTTLLALAAGTALLTACGSGADTPIAPVAAPQVAVPSSAGQAADTSSAAASGAGRLAAVPDPGASVEVDDQTGDGRTVVVREVRLSGGPGWVVIRTDDDDDDGRVLGAAPVQSGRSGPVTVTLTEPVPGSGDDDLTAVLHLDDGDGVFDERTDPAVLDEDDDDGDRDDARGDDVEDDDFDYRIA</sequence>
<comment type="caution">
    <text evidence="4">The sequence shown here is derived from an EMBL/GenBank/DDBJ whole genome shotgun (WGS) entry which is preliminary data.</text>
</comment>
<evidence type="ECO:0000313" key="4">
    <source>
        <dbReference type="EMBL" id="GEC21192.1"/>
    </source>
</evidence>
<proteinExistence type="predicted"/>
<feature type="chain" id="PRO_5021313892" description="DUF7282 domain-containing protein" evidence="2">
    <location>
        <begin position="25"/>
        <end position="187"/>
    </location>
</feature>
<feature type="compositionally biased region" description="Basic and acidic residues" evidence="1">
    <location>
        <begin position="145"/>
        <end position="156"/>
    </location>
</feature>
<dbReference type="Pfam" id="PF23951">
    <property type="entry name" value="DUF7282"/>
    <property type="match status" value="1"/>
</dbReference>
<feature type="compositionally biased region" description="Acidic residues" evidence="1">
    <location>
        <begin position="159"/>
        <end position="169"/>
    </location>
</feature>
<keyword evidence="2" id="KW-0732">Signal</keyword>
<evidence type="ECO:0000256" key="1">
    <source>
        <dbReference type="SAM" id="MobiDB-lite"/>
    </source>
</evidence>
<dbReference type="PROSITE" id="PS51257">
    <property type="entry name" value="PROKAR_LIPOPROTEIN"/>
    <property type="match status" value="1"/>
</dbReference>
<feature type="region of interest" description="Disordered" evidence="1">
    <location>
        <begin position="145"/>
        <end position="187"/>
    </location>
</feature>
<feature type="region of interest" description="Disordered" evidence="1">
    <location>
        <begin position="56"/>
        <end position="76"/>
    </location>
</feature>
<evidence type="ECO:0000313" key="5">
    <source>
        <dbReference type="Proteomes" id="UP000320338"/>
    </source>
</evidence>
<protein>
    <recommendedName>
        <fullName evidence="3">DUF7282 domain-containing protein</fullName>
    </recommendedName>
</protein>
<organism evidence="4 5">
    <name type="scientific">Pseudonocardia hydrocarbonoxydans</name>
    <dbReference type="NCBI Taxonomy" id="76726"/>
    <lineage>
        <taxon>Bacteria</taxon>
        <taxon>Bacillati</taxon>
        <taxon>Actinomycetota</taxon>
        <taxon>Actinomycetes</taxon>
        <taxon>Pseudonocardiales</taxon>
        <taxon>Pseudonocardiaceae</taxon>
        <taxon>Pseudonocardia</taxon>
    </lineage>
</organism>
<dbReference type="InterPro" id="IPR055706">
    <property type="entry name" value="Slg1/2_DUF7282"/>
</dbReference>
<reference evidence="4 5" key="1">
    <citation type="submission" date="2019-06" db="EMBL/GenBank/DDBJ databases">
        <title>Whole genome shotgun sequence of Pseudonocardia hydrocarbonoxydans NBRC 14498.</title>
        <authorList>
            <person name="Hosoyama A."/>
            <person name="Uohara A."/>
            <person name="Ohji S."/>
            <person name="Ichikawa N."/>
        </authorList>
    </citation>
    <scope>NUCLEOTIDE SEQUENCE [LARGE SCALE GENOMIC DNA]</scope>
    <source>
        <strain evidence="4 5">NBRC 14498</strain>
    </source>
</reference>
<dbReference type="Proteomes" id="UP000320338">
    <property type="component" value="Unassembled WGS sequence"/>
</dbReference>
<evidence type="ECO:0000259" key="3">
    <source>
        <dbReference type="Pfam" id="PF23951"/>
    </source>
</evidence>
<evidence type="ECO:0000256" key="2">
    <source>
        <dbReference type="SAM" id="SignalP"/>
    </source>
</evidence>
<dbReference type="EMBL" id="BJNG01000030">
    <property type="protein sequence ID" value="GEC21192.1"/>
    <property type="molecule type" value="Genomic_DNA"/>
</dbReference>
<keyword evidence="5" id="KW-1185">Reference proteome</keyword>
<dbReference type="RefSeq" id="WP_141279920.1">
    <property type="nucleotide sequence ID" value="NZ_BAAARZ010000009.1"/>
</dbReference>